<gene>
    <name evidence="1" type="ORF">E4L95_09850</name>
</gene>
<proteinExistence type="predicted"/>
<evidence type="ECO:0008006" key="3">
    <source>
        <dbReference type="Google" id="ProtNLM"/>
    </source>
</evidence>
<dbReference type="AlphaFoldDB" id="A0A4Z1CHG5"/>
<evidence type="ECO:0000313" key="2">
    <source>
        <dbReference type="Proteomes" id="UP000297972"/>
    </source>
</evidence>
<protein>
    <recommendedName>
        <fullName evidence="3">IS110 family transposase</fullName>
    </recommendedName>
</protein>
<accession>A0A4Z1CHG5</accession>
<dbReference type="EMBL" id="SRPG01000078">
    <property type="protein sequence ID" value="TGN61592.1"/>
    <property type="molecule type" value="Genomic_DNA"/>
</dbReference>
<dbReference type="Proteomes" id="UP000297972">
    <property type="component" value="Unassembled WGS sequence"/>
</dbReference>
<dbReference type="OrthoDB" id="8261795at2"/>
<evidence type="ECO:0000313" key="1">
    <source>
        <dbReference type="EMBL" id="TGN61592.1"/>
    </source>
</evidence>
<reference evidence="1 2" key="1">
    <citation type="submission" date="2019-03" db="EMBL/GenBank/DDBJ databases">
        <authorList>
            <person name="Li J."/>
        </authorList>
    </citation>
    <scope>NUCLEOTIDE SEQUENCE [LARGE SCALE GENOMIC DNA]</scope>
    <source>
        <strain evidence="1 2">3058</strain>
    </source>
</reference>
<sequence length="90" mass="10306">MGWTVAYRRWLTTARVPYPAQQVMFQYYVDAVSDGEARVKRLTGQVRDLLPSWSLATAVEALQAMRKVEFIVAVLVVAEVGDFRRFENLP</sequence>
<comment type="caution">
    <text evidence="1">The sequence shown here is derived from an EMBL/GenBank/DDBJ whole genome shotgun (WGS) entry which is preliminary data.</text>
</comment>
<dbReference type="RefSeq" id="WP_135817475.1">
    <property type="nucleotide sequence ID" value="NZ_SRPG01000078.1"/>
</dbReference>
<keyword evidence="2" id="KW-1185">Reference proteome</keyword>
<name>A0A4Z1CHG5_9RHOB</name>
<organism evidence="1 2">
    <name type="scientific">Paracoccus liaowanqingii</name>
    <dbReference type="NCBI Taxonomy" id="2560053"/>
    <lineage>
        <taxon>Bacteria</taxon>
        <taxon>Pseudomonadati</taxon>
        <taxon>Pseudomonadota</taxon>
        <taxon>Alphaproteobacteria</taxon>
        <taxon>Rhodobacterales</taxon>
        <taxon>Paracoccaceae</taxon>
        <taxon>Paracoccus</taxon>
    </lineage>
</organism>